<evidence type="ECO:0000313" key="3">
    <source>
        <dbReference type="Proteomes" id="UP000184330"/>
    </source>
</evidence>
<feature type="region of interest" description="Disordered" evidence="1">
    <location>
        <begin position="301"/>
        <end position="330"/>
    </location>
</feature>
<dbReference type="AlphaFoldDB" id="A0A1L7WTZ9"/>
<dbReference type="EMBL" id="FJOG01000007">
    <property type="protein sequence ID" value="CZR56229.1"/>
    <property type="molecule type" value="Genomic_DNA"/>
</dbReference>
<reference evidence="2 3" key="1">
    <citation type="submission" date="2016-03" db="EMBL/GenBank/DDBJ databases">
        <authorList>
            <person name="Ploux O."/>
        </authorList>
    </citation>
    <scope>NUCLEOTIDE SEQUENCE [LARGE SCALE GENOMIC DNA]</scope>
    <source>
        <strain evidence="2 3">UAMH 11012</strain>
    </source>
</reference>
<protein>
    <recommendedName>
        <fullName evidence="4">F-box domain-containing protein</fullName>
    </recommendedName>
</protein>
<gene>
    <name evidence="2" type="ORF">PAC_06117</name>
</gene>
<accession>A0A1L7WTZ9</accession>
<keyword evidence="3" id="KW-1185">Reference proteome</keyword>
<dbReference type="OrthoDB" id="62952at2759"/>
<proteinExistence type="predicted"/>
<organism evidence="2 3">
    <name type="scientific">Phialocephala subalpina</name>
    <dbReference type="NCBI Taxonomy" id="576137"/>
    <lineage>
        <taxon>Eukaryota</taxon>
        <taxon>Fungi</taxon>
        <taxon>Dikarya</taxon>
        <taxon>Ascomycota</taxon>
        <taxon>Pezizomycotina</taxon>
        <taxon>Leotiomycetes</taxon>
        <taxon>Helotiales</taxon>
        <taxon>Mollisiaceae</taxon>
        <taxon>Phialocephala</taxon>
        <taxon>Phialocephala fortinii species complex</taxon>
    </lineage>
</organism>
<evidence type="ECO:0008006" key="4">
    <source>
        <dbReference type="Google" id="ProtNLM"/>
    </source>
</evidence>
<evidence type="ECO:0000313" key="2">
    <source>
        <dbReference type="EMBL" id="CZR56229.1"/>
    </source>
</evidence>
<name>A0A1L7WTZ9_9HELO</name>
<dbReference type="Proteomes" id="UP000184330">
    <property type="component" value="Unassembled WGS sequence"/>
</dbReference>
<sequence>MEMSQHTANAFPDSPLGPLGLYLPRITSMGCRAANNGKGVFDYLPSEIRSYIFGYVLDFNHLEATVPPSSRNETPPTLLAAPHLKDRTALLRTSKAICSESQTIMFNVNEFEITMRPGGMHYDDSRPDNVSAAGHPGWGYTIAYAHLRKGFGIDDFSSLIIHSNYKDWRSVHLRLGVSAAVSEVDIEPVSRQEIVGPEVRNYQSFMDALKIVVLLFLQSPMSLRWLMVDIRCTVERPASLPSLLAAIAEVRSVKEGSVMVHGAGDDVKTVWRLGSEYVEYFETILKEPYCLEPVEMPEDDDFEQVEEEEDQDTDEEDVEEVDPEDQDLMDEFGMDEDEVRNFRDQELLDIDPIDYYDDLDNNEFFDW</sequence>
<evidence type="ECO:0000256" key="1">
    <source>
        <dbReference type="SAM" id="MobiDB-lite"/>
    </source>
</evidence>